<evidence type="ECO:0000256" key="2">
    <source>
        <dbReference type="ARBA" id="ARBA00022723"/>
    </source>
</evidence>
<keyword evidence="2" id="KW-0479">Metal-binding</keyword>
<dbReference type="CDD" id="cd00067">
    <property type="entry name" value="GAL4"/>
    <property type="match status" value="1"/>
</dbReference>
<feature type="region of interest" description="Disordered" evidence="4">
    <location>
        <begin position="1"/>
        <end position="21"/>
    </location>
</feature>
<dbReference type="InterPro" id="IPR036864">
    <property type="entry name" value="Zn2-C6_fun-type_DNA-bd_sf"/>
</dbReference>
<feature type="compositionally biased region" description="Polar residues" evidence="4">
    <location>
        <begin position="96"/>
        <end position="112"/>
    </location>
</feature>
<evidence type="ECO:0000313" key="6">
    <source>
        <dbReference type="EMBL" id="KAK0667054.1"/>
    </source>
</evidence>
<dbReference type="SUPFAM" id="SSF57701">
    <property type="entry name" value="Zn2/Cys6 DNA-binding domain"/>
    <property type="match status" value="1"/>
</dbReference>
<reference evidence="6" key="1">
    <citation type="submission" date="2023-06" db="EMBL/GenBank/DDBJ databases">
        <title>Genome-scale phylogeny and comparative genomics of the fungal order Sordariales.</title>
        <authorList>
            <consortium name="Lawrence Berkeley National Laboratory"/>
            <person name="Hensen N."/>
            <person name="Bonometti L."/>
            <person name="Westerberg I."/>
            <person name="Brannstrom I.O."/>
            <person name="Guillou S."/>
            <person name="Cros-Aarteil S."/>
            <person name="Calhoun S."/>
            <person name="Haridas S."/>
            <person name="Kuo A."/>
            <person name="Mondo S."/>
            <person name="Pangilinan J."/>
            <person name="Riley R."/>
            <person name="Labutti K."/>
            <person name="Andreopoulos B."/>
            <person name="Lipzen A."/>
            <person name="Chen C."/>
            <person name="Yanf M."/>
            <person name="Daum C."/>
            <person name="Ng V."/>
            <person name="Clum A."/>
            <person name="Steindorff A."/>
            <person name="Ohm R."/>
            <person name="Martin F."/>
            <person name="Silar P."/>
            <person name="Natvig D."/>
            <person name="Lalanne C."/>
            <person name="Gautier V."/>
            <person name="Ament-Velasquez S.L."/>
            <person name="Kruys A."/>
            <person name="Hutchinson M.I."/>
            <person name="Powell A.J."/>
            <person name="Barry K."/>
            <person name="Miller A.N."/>
            <person name="Grigoriev I.V."/>
            <person name="Debuchy R."/>
            <person name="Gladieux P."/>
            <person name="Thoren M.H."/>
            <person name="Johannesson H."/>
        </authorList>
    </citation>
    <scope>NUCLEOTIDE SEQUENCE</scope>
    <source>
        <strain evidence="6">CBS 307.81</strain>
    </source>
</reference>
<evidence type="ECO:0000256" key="3">
    <source>
        <dbReference type="ARBA" id="ARBA00023242"/>
    </source>
</evidence>
<protein>
    <submittedName>
        <fullName evidence="6">Fungal-specific transcription factor domain-containing protein</fullName>
    </submittedName>
</protein>
<feature type="compositionally biased region" description="Low complexity" evidence="4">
    <location>
        <begin position="115"/>
        <end position="124"/>
    </location>
</feature>
<organism evidence="6 7">
    <name type="scientific">Cercophora samala</name>
    <dbReference type="NCBI Taxonomy" id="330535"/>
    <lineage>
        <taxon>Eukaryota</taxon>
        <taxon>Fungi</taxon>
        <taxon>Dikarya</taxon>
        <taxon>Ascomycota</taxon>
        <taxon>Pezizomycotina</taxon>
        <taxon>Sordariomycetes</taxon>
        <taxon>Sordariomycetidae</taxon>
        <taxon>Sordariales</taxon>
        <taxon>Lasiosphaeriaceae</taxon>
        <taxon>Cercophora</taxon>
    </lineage>
</organism>
<dbReference type="GO" id="GO:0000981">
    <property type="term" value="F:DNA-binding transcription factor activity, RNA polymerase II-specific"/>
    <property type="evidence" value="ECO:0007669"/>
    <property type="project" value="InterPro"/>
</dbReference>
<gene>
    <name evidence="6" type="ORF">QBC41DRAFT_324756</name>
</gene>
<dbReference type="InterPro" id="IPR001138">
    <property type="entry name" value="Zn2Cys6_DnaBD"/>
</dbReference>
<dbReference type="AlphaFoldDB" id="A0AA39ZAN0"/>
<dbReference type="PROSITE" id="PS00463">
    <property type="entry name" value="ZN2_CY6_FUNGAL_1"/>
    <property type="match status" value="1"/>
</dbReference>
<dbReference type="Gene3D" id="4.10.240.10">
    <property type="entry name" value="Zn(2)-C6 fungal-type DNA-binding domain"/>
    <property type="match status" value="1"/>
</dbReference>
<dbReference type="GO" id="GO:0005634">
    <property type="term" value="C:nucleus"/>
    <property type="evidence" value="ECO:0007669"/>
    <property type="project" value="UniProtKB-SubCell"/>
</dbReference>
<dbReference type="Pfam" id="PF00172">
    <property type="entry name" value="Zn_clus"/>
    <property type="match status" value="1"/>
</dbReference>
<feature type="compositionally biased region" description="Low complexity" evidence="4">
    <location>
        <begin position="79"/>
        <end position="91"/>
    </location>
</feature>
<name>A0AA39ZAN0_9PEZI</name>
<dbReference type="PANTHER" id="PTHR31001:SF58">
    <property type="entry name" value="ZN(II)2CYS6 TRANSCRIPTION FACTOR (EUROFUNG)"/>
    <property type="match status" value="1"/>
</dbReference>
<feature type="domain" description="Zn(2)-C6 fungal-type" evidence="5">
    <location>
        <begin position="31"/>
        <end position="62"/>
    </location>
</feature>
<proteinExistence type="predicted"/>
<dbReference type="EMBL" id="JAULSY010000078">
    <property type="protein sequence ID" value="KAK0667054.1"/>
    <property type="molecule type" value="Genomic_DNA"/>
</dbReference>
<dbReference type="InterPro" id="IPR007219">
    <property type="entry name" value="XnlR_reg_dom"/>
</dbReference>
<evidence type="ECO:0000313" key="7">
    <source>
        <dbReference type="Proteomes" id="UP001174997"/>
    </source>
</evidence>
<dbReference type="InterPro" id="IPR050613">
    <property type="entry name" value="Sec_Metabolite_Reg"/>
</dbReference>
<dbReference type="PROSITE" id="PS50048">
    <property type="entry name" value="ZN2_CY6_FUNGAL_2"/>
    <property type="match status" value="1"/>
</dbReference>
<dbReference type="Proteomes" id="UP001174997">
    <property type="component" value="Unassembled WGS sequence"/>
</dbReference>
<evidence type="ECO:0000259" key="5">
    <source>
        <dbReference type="PROSITE" id="PS50048"/>
    </source>
</evidence>
<keyword evidence="7" id="KW-1185">Reference proteome</keyword>
<dbReference type="CDD" id="cd12148">
    <property type="entry name" value="fungal_TF_MHR"/>
    <property type="match status" value="1"/>
</dbReference>
<sequence length="772" mass="86293">MTLTFSHMSAESFVEQQLKGRKRPRVREAVSCWQCRTRKTRCDRESPCGQCKHRGIPTECVYSTPKDRQHVPRSRSRLRVTSSSSVLSSSPQPSPDGQTQIHTPPDSCSSRGETPESTPTTPSSAEKHNVSRPPKGNAYKGTAFKTRVMGLSHWLAPCNEMTVLKSMLDHSPEFHASRKAFAELKAQLRTHNSVSGSSVGMDSASLRLLLPERQECEAWVAKYFREYGRIYGILDQPAFDRDLDRIYAGALDHPVHICKILLAVSIAMQSNEQQKHQGRRLARAVENCIHTPKFQKPCCGVVQVLLLLVVMKNISASETDKMYDLLPLHGLIRDITTSMGLHRDPALFVEVKPYFAELRKRLWWCFVRLNLEYSIRSGTQFSLRLEENDCPLPLPMSLRTLDPESNGRVDEGLERQADNDIRFAIAAAKLAQVIGPLHQALYSPHPPSTSELQARLRSGFGKFLTELPPALRSGAKPTDPIEELQQSLISISMTSFLSITGLGGTLGTPAEASQRSQLLELWDNAASVLHQFRSLCQISSEMSNMACQLFWTDAARSAMASCWILGRLRQLDNIRILCHPQRTGCVFRELLTKSLVFLQELWQTRYHLGVVAAKLNLLLAVSINVTSNLYADDVDPATFRQRLFDGAAMAAQRLIADMQHGVQQRQQQQYSVPLITLDPPLLMPQPVGYPTWEVSDTSVGLLRVPDPLSRASTPLLGPDFLPFDYPTDVDFSGAMYANNDFGFVMGTGGMFQDNMTLGLPSFVEQQGMVPLW</sequence>
<dbReference type="GO" id="GO:0008270">
    <property type="term" value="F:zinc ion binding"/>
    <property type="evidence" value="ECO:0007669"/>
    <property type="project" value="InterPro"/>
</dbReference>
<dbReference type="PANTHER" id="PTHR31001">
    <property type="entry name" value="UNCHARACTERIZED TRANSCRIPTIONAL REGULATORY PROTEIN"/>
    <property type="match status" value="1"/>
</dbReference>
<dbReference type="SMART" id="SM00066">
    <property type="entry name" value="GAL4"/>
    <property type="match status" value="1"/>
</dbReference>
<evidence type="ECO:0000256" key="1">
    <source>
        <dbReference type="ARBA" id="ARBA00004123"/>
    </source>
</evidence>
<dbReference type="GO" id="GO:0006351">
    <property type="term" value="P:DNA-templated transcription"/>
    <property type="evidence" value="ECO:0007669"/>
    <property type="project" value="InterPro"/>
</dbReference>
<comment type="subcellular location">
    <subcellularLocation>
        <location evidence="1">Nucleus</location>
    </subcellularLocation>
</comment>
<evidence type="ECO:0000256" key="4">
    <source>
        <dbReference type="SAM" id="MobiDB-lite"/>
    </source>
</evidence>
<dbReference type="GO" id="GO:0003677">
    <property type="term" value="F:DNA binding"/>
    <property type="evidence" value="ECO:0007669"/>
    <property type="project" value="InterPro"/>
</dbReference>
<dbReference type="Pfam" id="PF04082">
    <property type="entry name" value="Fungal_trans"/>
    <property type="match status" value="1"/>
</dbReference>
<comment type="caution">
    <text evidence="6">The sequence shown here is derived from an EMBL/GenBank/DDBJ whole genome shotgun (WGS) entry which is preliminary data.</text>
</comment>
<feature type="region of interest" description="Disordered" evidence="4">
    <location>
        <begin position="60"/>
        <end position="141"/>
    </location>
</feature>
<accession>A0AA39ZAN0</accession>
<keyword evidence="3" id="KW-0539">Nucleus</keyword>